<dbReference type="GO" id="GO:0008608">
    <property type="term" value="P:attachment of spindle microtubules to kinetochore"/>
    <property type="evidence" value="ECO:0007669"/>
    <property type="project" value="InterPro"/>
</dbReference>
<evidence type="ECO:0000256" key="3">
    <source>
        <dbReference type="ARBA" id="ARBA00004629"/>
    </source>
</evidence>
<organism evidence="17 18">
    <name type="scientific">Testicularia cyperi</name>
    <dbReference type="NCBI Taxonomy" id="1882483"/>
    <lineage>
        <taxon>Eukaryota</taxon>
        <taxon>Fungi</taxon>
        <taxon>Dikarya</taxon>
        <taxon>Basidiomycota</taxon>
        <taxon>Ustilaginomycotina</taxon>
        <taxon>Ustilaginomycetes</taxon>
        <taxon>Ustilaginales</taxon>
        <taxon>Anthracoideaceae</taxon>
        <taxon>Testicularia</taxon>
    </lineage>
</organism>
<evidence type="ECO:0000256" key="13">
    <source>
        <dbReference type="ARBA" id="ARBA00023242"/>
    </source>
</evidence>
<keyword evidence="6" id="KW-0158">Chromosome</keyword>
<evidence type="ECO:0000256" key="10">
    <source>
        <dbReference type="ARBA" id="ARBA00022776"/>
    </source>
</evidence>
<keyword evidence="12" id="KW-0206">Cytoskeleton</keyword>
<keyword evidence="15" id="KW-0137">Centromere</keyword>
<keyword evidence="18" id="KW-1185">Reference proteome</keyword>
<evidence type="ECO:0000256" key="1">
    <source>
        <dbReference type="ARBA" id="ARBA00004123"/>
    </source>
</evidence>
<evidence type="ECO:0000313" key="18">
    <source>
        <dbReference type="Proteomes" id="UP000246740"/>
    </source>
</evidence>
<keyword evidence="11" id="KW-0995">Kinetochore</keyword>
<keyword evidence="14" id="KW-0131">Cell cycle</keyword>
<name>A0A317XXM9_9BASI</name>
<dbReference type="InParanoid" id="A0A317XXM9"/>
<dbReference type="InterPro" id="IPR013959">
    <property type="entry name" value="DASH_Dad4"/>
</dbReference>
<sequence>MHLTPNLQEERQNLLIERITKNVHRLNEALLELDRSVVEINNHNHYLQIVSELNAAYNRHTSFNLASMETGDTDNQTVPQ</sequence>
<evidence type="ECO:0000256" key="12">
    <source>
        <dbReference type="ARBA" id="ARBA00023212"/>
    </source>
</evidence>
<evidence type="ECO:0000256" key="2">
    <source>
        <dbReference type="ARBA" id="ARBA00004186"/>
    </source>
</evidence>
<keyword evidence="9" id="KW-0493">Microtubule</keyword>
<keyword evidence="7" id="KW-0963">Cytoplasm</keyword>
<evidence type="ECO:0000256" key="7">
    <source>
        <dbReference type="ARBA" id="ARBA00022490"/>
    </source>
</evidence>
<evidence type="ECO:0000256" key="9">
    <source>
        <dbReference type="ARBA" id="ARBA00022701"/>
    </source>
</evidence>
<evidence type="ECO:0000256" key="15">
    <source>
        <dbReference type="ARBA" id="ARBA00023328"/>
    </source>
</evidence>
<dbReference type="STRING" id="1882483.A0A317XXM9"/>
<evidence type="ECO:0000256" key="6">
    <source>
        <dbReference type="ARBA" id="ARBA00022454"/>
    </source>
</evidence>
<dbReference type="GO" id="GO:0005874">
    <property type="term" value="C:microtubule"/>
    <property type="evidence" value="ECO:0007669"/>
    <property type="project" value="UniProtKB-KW"/>
</dbReference>
<keyword evidence="8" id="KW-0132">Cell division</keyword>
<dbReference type="EMBL" id="KZ819188">
    <property type="protein sequence ID" value="PWZ02648.1"/>
    <property type="molecule type" value="Genomic_DNA"/>
</dbReference>
<evidence type="ECO:0000256" key="11">
    <source>
        <dbReference type="ARBA" id="ARBA00022838"/>
    </source>
</evidence>
<gene>
    <name evidence="17" type="ORF">BCV70DRAFT_182888</name>
</gene>
<evidence type="ECO:0000256" key="4">
    <source>
        <dbReference type="ARBA" id="ARBA00009754"/>
    </source>
</evidence>
<proteinExistence type="inferred from homology"/>
<evidence type="ECO:0000256" key="8">
    <source>
        <dbReference type="ARBA" id="ARBA00022618"/>
    </source>
</evidence>
<dbReference type="PANTHER" id="PTHR28222:SF1">
    <property type="entry name" value="DASH COMPLEX SUBUNIT DAD4"/>
    <property type="match status" value="1"/>
</dbReference>
<evidence type="ECO:0000256" key="16">
    <source>
        <dbReference type="ARBA" id="ARBA00030569"/>
    </source>
</evidence>
<dbReference type="GO" id="GO:0072686">
    <property type="term" value="C:mitotic spindle"/>
    <property type="evidence" value="ECO:0007669"/>
    <property type="project" value="InterPro"/>
</dbReference>
<dbReference type="OrthoDB" id="5516652at2759"/>
<dbReference type="GO" id="GO:0042729">
    <property type="term" value="C:DASH complex"/>
    <property type="evidence" value="ECO:0007669"/>
    <property type="project" value="InterPro"/>
</dbReference>
<evidence type="ECO:0000313" key="17">
    <source>
        <dbReference type="EMBL" id="PWZ02648.1"/>
    </source>
</evidence>
<dbReference type="Proteomes" id="UP000246740">
    <property type="component" value="Unassembled WGS sequence"/>
</dbReference>
<dbReference type="GO" id="GO:0051301">
    <property type="term" value="P:cell division"/>
    <property type="evidence" value="ECO:0007669"/>
    <property type="project" value="UniProtKB-KW"/>
</dbReference>
<dbReference type="Pfam" id="PF08650">
    <property type="entry name" value="DASH_Dad4"/>
    <property type="match status" value="1"/>
</dbReference>
<comment type="similarity">
    <text evidence="4">Belongs to the DASH complex DAD4 family.</text>
</comment>
<evidence type="ECO:0000256" key="14">
    <source>
        <dbReference type="ARBA" id="ARBA00023306"/>
    </source>
</evidence>
<reference evidence="17 18" key="1">
    <citation type="journal article" date="2018" name="Mol. Biol. Evol.">
        <title>Broad Genomic Sampling Reveals a Smut Pathogenic Ancestry of the Fungal Clade Ustilaginomycotina.</title>
        <authorList>
            <person name="Kijpornyongpan T."/>
            <person name="Mondo S.J."/>
            <person name="Barry K."/>
            <person name="Sandor L."/>
            <person name="Lee J."/>
            <person name="Lipzen A."/>
            <person name="Pangilinan J."/>
            <person name="LaButti K."/>
            <person name="Hainaut M."/>
            <person name="Henrissat B."/>
            <person name="Grigoriev I.V."/>
            <person name="Spatafora J.W."/>
            <person name="Aime M.C."/>
        </authorList>
    </citation>
    <scope>NUCLEOTIDE SEQUENCE [LARGE SCALE GENOMIC DNA]</scope>
    <source>
        <strain evidence="17 18">MCA 3645</strain>
    </source>
</reference>
<dbReference type="PANTHER" id="PTHR28222">
    <property type="entry name" value="DASH COMPLEX SUBUNIT DAD4"/>
    <property type="match status" value="1"/>
</dbReference>
<dbReference type="AlphaFoldDB" id="A0A317XXM9"/>
<protein>
    <recommendedName>
        <fullName evidence="5">DASH complex subunit DAD4</fullName>
    </recommendedName>
    <alternativeName>
        <fullName evidence="16">Outer kinetochore protein DAD4</fullName>
    </alternativeName>
</protein>
<evidence type="ECO:0000256" key="5">
    <source>
        <dbReference type="ARBA" id="ARBA00020259"/>
    </source>
</evidence>
<keyword evidence="10" id="KW-0498">Mitosis</keyword>
<keyword evidence="13" id="KW-0539">Nucleus</keyword>
<comment type="subcellular location">
    <subcellularLocation>
        <location evidence="3">Chromosome</location>
        <location evidence="3">Centromere</location>
        <location evidence="3">Kinetochore</location>
    </subcellularLocation>
    <subcellularLocation>
        <location evidence="2">Cytoplasm</location>
        <location evidence="2">Cytoskeleton</location>
        <location evidence="2">Spindle</location>
    </subcellularLocation>
    <subcellularLocation>
        <location evidence="1">Nucleus</location>
    </subcellularLocation>
</comment>
<accession>A0A317XXM9</accession>